<feature type="domain" description="Ribosome maturation protein SDO1/SBDS C-terminal" evidence="11">
    <location>
        <begin position="174"/>
        <end position="239"/>
    </location>
</feature>
<dbReference type="InterPro" id="IPR018978">
    <property type="entry name" value="SDO1/SBDS_central"/>
</dbReference>
<dbReference type="PROSITE" id="PS01267">
    <property type="entry name" value="UPF0023"/>
    <property type="match status" value="1"/>
</dbReference>
<dbReference type="SUPFAM" id="SSF89895">
    <property type="entry name" value="FYSH domain"/>
    <property type="match status" value="1"/>
</dbReference>
<dbReference type="InterPro" id="IPR039100">
    <property type="entry name" value="Sdo1/SBDS-like"/>
</dbReference>
<dbReference type="PROSITE" id="PS00018">
    <property type="entry name" value="EF_HAND_1"/>
    <property type="match status" value="1"/>
</dbReference>
<dbReference type="InterPro" id="IPR019783">
    <property type="entry name" value="SDO1/SBDS_N"/>
</dbReference>
<keyword evidence="5" id="KW-0690">Ribosome biogenesis</keyword>
<name>A0A9P8TIK3_9ASCO</name>
<reference evidence="12" key="2">
    <citation type="submission" date="2021-01" db="EMBL/GenBank/DDBJ databases">
        <authorList>
            <person name="Schikora-Tamarit M.A."/>
        </authorList>
    </citation>
    <scope>NUCLEOTIDE SEQUENCE</scope>
    <source>
        <strain evidence="12">CBS6341</strain>
    </source>
</reference>
<keyword evidence="13" id="KW-1185">Reference proteome</keyword>
<evidence type="ECO:0000256" key="7">
    <source>
        <dbReference type="ARBA" id="ARBA00049708"/>
    </source>
</evidence>
<evidence type="ECO:0000259" key="9">
    <source>
        <dbReference type="Pfam" id="PF01172"/>
    </source>
</evidence>
<evidence type="ECO:0000313" key="13">
    <source>
        <dbReference type="Proteomes" id="UP000769528"/>
    </source>
</evidence>
<dbReference type="InterPro" id="IPR046928">
    <property type="entry name" value="SDO1/SBDS_C"/>
</dbReference>
<keyword evidence="4" id="KW-0963">Cytoplasm</keyword>
<comment type="caution">
    <text evidence="12">The sequence shown here is derived from an EMBL/GenBank/DDBJ whole genome shotgun (WGS) entry which is preliminary data.</text>
</comment>
<evidence type="ECO:0000256" key="3">
    <source>
        <dbReference type="ARBA" id="ARBA00007433"/>
    </source>
</evidence>
<dbReference type="SUPFAM" id="SSF109728">
    <property type="entry name" value="Hypothetical protein AF0491, middle domain"/>
    <property type="match status" value="1"/>
</dbReference>
<evidence type="ECO:0000259" key="11">
    <source>
        <dbReference type="Pfam" id="PF20268"/>
    </source>
</evidence>
<keyword evidence="6" id="KW-0539">Nucleus</keyword>
<feature type="domain" description="Ribosome maturation protein SDO1/SBDS central" evidence="10">
    <location>
        <begin position="110"/>
        <end position="172"/>
    </location>
</feature>
<comment type="subunit">
    <text evidence="7">Associates with the 60S ribosomal subunit.</text>
</comment>
<dbReference type="InterPro" id="IPR018023">
    <property type="entry name" value="Ribosome_mat_SBDS_CS"/>
</dbReference>
<dbReference type="Gene3D" id="3.30.70.240">
    <property type="match status" value="1"/>
</dbReference>
<dbReference type="FunFam" id="3.30.1250.10:FF:000001">
    <property type="entry name" value="SBDS, ribosome maturation factor"/>
    <property type="match status" value="1"/>
</dbReference>
<dbReference type="InterPro" id="IPR036786">
    <property type="entry name" value="Ribosome_mat_SBDS_N_sf"/>
</dbReference>
<dbReference type="InterPro" id="IPR037188">
    <property type="entry name" value="Sdo1/SBDS_central_sf"/>
</dbReference>
<organism evidence="12 13">
    <name type="scientific">Wickerhamomyces mucosus</name>
    <dbReference type="NCBI Taxonomy" id="1378264"/>
    <lineage>
        <taxon>Eukaryota</taxon>
        <taxon>Fungi</taxon>
        <taxon>Dikarya</taxon>
        <taxon>Ascomycota</taxon>
        <taxon>Saccharomycotina</taxon>
        <taxon>Saccharomycetes</taxon>
        <taxon>Phaffomycetales</taxon>
        <taxon>Wickerhamomycetaceae</taxon>
        <taxon>Wickerhamomyces</taxon>
    </lineage>
</organism>
<dbReference type="Gene3D" id="3.30.1250.10">
    <property type="entry name" value="Ribosome maturation protein SBDS, N-terminal domain"/>
    <property type="match status" value="1"/>
</dbReference>
<evidence type="ECO:0000256" key="4">
    <source>
        <dbReference type="ARBA" id="ARBA00022490"/>
    </source>
</evidence>
<evidence type="ECO:0000256" key="1">
    <source>
        <dbReference type="ARBA" id="ARBA00004123"/>
    </source>
</evidence>
<protein>
    <recommendedName>
        <fullName evidence="8">Ribosome maturation protein SDO1</fullName>
    </recommendedName>
</protein>
<dbReference type="InterPro" id="IPR018247">
    <property type="entry name" value="EF_Hand_1_Ca_BS"/>
</dbReference>
<dbReference type="Pfam" id="PF01172">
    <property type="entry name" value="SBDS_N"/>
    <property type="match status" value="1"/>
</dbReference>
<dbReference type="AlphaFoldDB" id="A0A9P8TIK3"/>
<dbReference type="EMBL" id="JAEUBF010000159">
    <property type="protein sequence ID" value="KAH3680146.1"/>
    <property type="molecule type" value="Genomic_DNA"/>
</dbReference>
<proteinExistence type="inferred from homology"/>
<accession>A0A9P8TIK3</accession>
<evidence type="ECO:0000313" key="12">
    <source>
        <dbReference type="EMBL" id="KAH3680146.1"/>
    </source>
</evidence>
<dbReference type="OrthoDB" id="10253092at2759"/>
<dbReference type="GO" id="GO:0005737">
    <property type="term" value="C:cytoplasm"/>
    <property type="evidence" value="ECO:0007669"/>
    <property type="project" value="UniProtKB-SubCell"/>
</dbReference>
<comment type="similarity">
    <text evidence="3">Belongs to the SDO1/SBDS family.</text>
</comment>
<comment type="subcellular location">
    <subcellularLocation>
        <location evidence="2">Cytoplasm</location>
    </subcellularLocation>
    <subcellularLocation>
        <location evidence="1">Nucleus</location>
    </subcellularLocation>
</comment>
<evidence type="ECO:0000256" key="6">
    <source>
        <dbReference type="ARBA" id="ARBA00023242"/>
    </source>
</evidence>
<evidence type="ECO:0000256" key="5">
    <source>
        <dbReference type="ARBA" id="ARBA00022517"/>
    </source>
</evidence>
<dbReference type="Gene3D" id="1.10.10.900">
    <property type="entry name" value="SBDS protein C-terminal domain, subdomain 1"/>
    <property type="match status" value="1"/>
</dbReference>
<dbReference type="PANTHER" id="PTHR10927">
    <property type="entry name" value="RIBOSOME MATURATION PROTEIN SBDS"/>
    <property type="match status" value="1"/>
</dbReference>
<dbReference type="PANTHER" id="PTHR10927:SF1">
    <property type="entry name" value="RIBOSOME MATURATION PROTEIN SBDS"/>
    <property type="match status" value="1"/>
</dbReference>
<feature type="domain" description="Ribosome maturation protein SDO1/SBDS N-terminal" evidence="9">
    <location>
        <begin position="14"/>
        <end position="101"/>
    </location>
</feature>
<dbReference type="NCBIfam" id="TIGR00291">
    <property type="entry name" value="RNA_SBDS"/>
    <property type="match status" value="1"/>
</dbReference>
<evidence type="ECO:0000256" key="2">
    <source>
        <dbReference type="ARBA" id="ARBA00004496"/>
    </source>
</evidence>
<dbReference type="GO" id="GO:0042256">
    <property type="term" value="P:cytosolic ribosome assembly"/>
    <property type="evidence" value="ECO:0007669"/>
    <property type="project" value="InterPro"/>
</dbReference>
<reference evidence="12" key="1">
    <citation type="journal article" date="2021" name="Open Biol.">
        <title>Shared evolutionary footprints suggest mitochondrial oxidative damage underlies multiple complex I losses in fungi.</title>
        <authorList>
            <person name="Schikora-Tamarit M.A."/>
            <person name="Marcet-Houben M."/>
            <person name="Nosek J."/>
            <person name="Gabaldon T."/>
        </authorList>
    </citation>
    <scope>NUCLEOTIDE SEQUENCE</scope>
    <source>
        <strain evidence="12">CBS6341</strain>
    </source>
</reference>
<dbReference type="Proteomes" id="UP000769528">
    <property type="component" value="Unassembled WGS sequence"/>
</dbReference>
<evidence type="ECO:0000256" key="8">
    <source>
        <dbReference type="ARBA" id="ARBA00071414"/>
    </source>
</evidence>
<gene>
    <name evidence="12" type="ORF">WICMUC_000547</name>
</gene>
<evidence type="ECO:0000259" key="10">
    <source>
        <dbReference type="Pfam" id="PF09377"/>
    </source>
</evidence>
<dbReference type="Pfam" id="PF20268">
    <property type="entry name" value="SBDS_C"/>
    <property type="match status" value="1"/>
</dbReference>
<dbReference type="GO" id="GO:0005634">
    <property type="term" value="C:nucleus"/>
    <property type="evidence" value="ECO:0007669"/>
    <property type="project" value="UniProtKB-SubCell"/>
</dbReference>
<dbReference type="Pfam" id="PF09377">
    <property type="entry name" value="SBDS_domain_II"/>
    <property type="match status" value="1"/>
</dbReference>
<sequence>MPINQPSNQIKLTNVSLVRMKKGKKRFEIACYQNKVQDWRSNVEKDIDEVLQIPQVFLNVSKGQVAPNDDLQKSFGTTNQDKIVMEILQKGEIQLSEKERQAKGSQIQAEVLQIISTKCINPRNKKRYPPTMIQKALAELKLNIVTTKAAKTQALEAIRALVSAQIIPIVRAKMRIKITLESKEAKKLSERLMPLLGDIDSEDSGRFHEVISLIDPVNYRELVELIDNNKNGSIEVLDMAVIDEISENTNS</sequence>
<dbReference type="InterPro" id="IPR002140">
    <property type="entry name" value="Sdo1/SBDS"/>
</dbReference>